<evidence type="ECO:0000256" key="5">
    <source>
        <dbReference type="SAM" id="MobiDB-lite"/>
    </source>
</evidence>
<feature type="transmembrane region" description="Helical" evidence="6">
    <location>
        <begin position="348"/>
        <end position="366"/>
    </location>
</feature>
<dbReference type="Pfam" id="PF07690">
    <property type="entry name" value="MFS_1"/>
    <property type="match status" value="2"/>
</dbReference>
<feature type="transmembrane region" description="Helical" evidence="6">
    <location>
        <begin position="518"/>
        <end position="539"/>
    </location>
</feature>
<evidence type="ECO:0000256" key="2">
    <source>
        <dbReference type="ARBA" id="ARBA00022692"/>
    </source>
</evidence>
<evidence type="ECO:0000313" key="8">
    <source>
        <dbReference type="EMBL" id="KAG0007674.1"/>
    </source>
</evidence>
<comment type="subcellular location">
    <subcellularLocation>
        <location evidence="1">Membrane</location>
        <topology evidence="1">Multi-pass membrane protein</topology>
    </subcellularLocation>
</comment>
<feature type="transmembrane region" description="Helical" evidence="6">
    <location>
        <begin position="451"/>
        <end position="473"/>
    </location>
</feature>
<evidence type="ECO:0000256" key="6">
    <source>
        <dbReference type="SAM" id="Phobius"/>
    </source>
</evidence>
<keyword evidence="2 6" id="KW-0812">Transmembrane</keyword>
<dbReference type="InterPro" id="IPR020846">
    <property type="entry name" value="MFS_dom"/>
</dbReference>
<evidence type="ECO:0000313" key="9">
    <source>
        <dbReference type="Proteomes" id="UP000703661"/>
    </source>
</evidence>
<organism evidence="8 9">
    <name type="scientific">Entomortierella chlamydospora</name>
    <dbReference type="NCBI Taxonomy" id="101097"/>
    <lineage>
        <taxon>Eukaryota</taxon>
        <taxon>Fungi</taxon>
        <taxon>Fungi incertae sedis</taxon>
        <taxon>Mucoromycota</taxon>
        <taxon>Mortierellomycotina</taxon>
        <taxon>Mortierellomycetes</taxon>
        <taxon>Mortierellales</taxon>
        <taxon>Mortierellaceae</taxon>
        <taxon>Entomortierella</taxon>
    </lineage>
</organism>
<feature type="transmembrane region" description="Helical" evidence="6">
    <location>
        <begin position="231"/>
        <end position="251"/>
    </location>
</feature>
<feature type="transmembrane region" description="Helical" evidence="6">
    <location>
        <begin position="257"/>
        <end position="274"/>
    </location>
</feature>
<sequence>MSYADDPLVTESTALLEGCPSISTTTTTTNAAKSPEHRKPTWLWPWQPNYWAAVFVIFLVGVTSGPIISLAVPSLKELFCERGIPTLFPIHNRTSSESNNDQAALARNMRSVDDGHCDSAEYSAAIAKFAGLSTSLAAVLVTLTVRFWSALGDRVGRKRAMQICICGMLISTTLSVIVRLNKGVSLYFLMVGEMIEGATGAALSFNALTHAYAADVTLPEERTVVFGRLQAGLYCGIALGSTLGGMVASKFGISTVFIWMTPSLVVVNFIYISLMPESLSASVLAKNRSQHDQAASVRVDHSEESEPTDLRQPPPIMSKENITQRLDSFIKGLMPNQLPNRLSGKHSVLMLMITMFLVAIGTSAAISQMPSYLLFRFHWNESMLSSLITVIGITRLISMTTLLPIIKRSAPHDALADPVASINYDLKVAFIGLIIETVTLFWYGITPFGEGFYLGGAVGSIGAIFSPAVRGIITQSVAPEQLGTTMGTLVTFESLAAVGTPLLSSLLYGATLETWPSAVFYVSGFLSLASTLLALSVYIKHHRGMHH</sequence>
<dbReference type="GO" id="GO:0022857">
    <property type="term" value="F:transmembrane transporter activity"/>
    <property type="evidence" value="ECO:0007669"/>
    <property type="project" value="InterPro"/>
</dbReference>
<dbReference type="GO" id="GO:0016020">
    <property type="term" value="C:membrane"/>
    <property type="evidence" value="ECO:0007669"/>
    <property type="project" value="UniProtKB-SubCell"/>
</dbReference>
<accession>A0A9P6SVY2</accession>
<gene>
    <name evidence="8" type="ORF">BGZ80_004378</name>
</gene>
<dbReference type="PROSITE" id="PS50850">
    <property type="entry name" value="MFS"/>
    <property type="match status" value="1"/>
</dbReference>
<dbReference type="AlphaFoldDB" id="A0A9P6SVY2"/>
<feature type="transmembrane region" description="Helical" evidence="6">
    <location>
        <begin position="160"/>
        <end position="180"/>
    </location>
</feature>
<dbReference type="PANTHER" id="PTHR23507:SF1">
    <property type="entry name" value="FI18259P1-RELATED"/>
    <property type="match status" value="1"/>
</dbReference>
<keyword evidence="3 6" id="KW-1133">Transmembrane helix</keyword>
<reference evidence="8" key="1">
    <citation type="journal article" date="2020" name="Fungal Divers.">
        <title>Resolving the Mortierellaceae phylogeny through synthesis of multi-gene phylogenetics and phylogenomics.</title>
        <authorList>
            <person name="Vandepol N."/>
            <person name="Liber J."/>
            <person name="Desiro A."/>
            <person name="Na H."/>
            <person name="Kennedy M."/>
            <person name="Barry K."/>
            <person name="Grigoriev I.V."/>
            <person name="Miller A.N."/>
            <person name="O'Donnell K."/>
            <person name="Stajich J.E."/>
            <person name="Bonito G."/>
        </authorList>
    </citation>
    <scope>NUCLEOTIDE SEQUENCE</scope>
    <source>
        <strain evidence="8">NRRL 2769</strain>
    </source>
</reference>
<feature type="transmembrane region" description="Helical" evidence="6">
    <location>
        <begin position="485"/>
        <end position="506"/>
    </location>
</feature>
<feature type="domain" description="Major facilitator superfamily (MFS) profile" evidence="7">
    <location>
        <begin position="49"/>
        <end position="542"/>
    </location>
</feature>
<proteinExistence type="predicted"/>
<protein>
    <recommendedName>
        <fullName evidence="7">Major facilitator superfamily (MFS) profile domain-containing protein</fullName>
    </recommendedName>
</protein>
<feature type="transmembrane region" description="Helical" evidence="6">
    <location>
        <begin position="386"/>
        <end position="406"/>
    </location>
</feature>
<evidence type="ECO:0000256" key="3">
    <source>
        <dbReference type="ARBA" id="ARBA00022989"/>
    </source>
</evidence>
<keyword evidence="4 6" id="KW-0472">Membrane</keyword>
<evidence type="ECO:0000256" key="4">
    <source>
        <dbReference type="ARBA" id="ARBA00023136"/>
    </source>
</evidence>
<feature type="transmembrane region" description="Helical" evidence="6">
    <location>
        <begin position="426"/>
        <end position="445"/>
    </location>
</feature>
<comment type="caution">
    <text evidence="8">The sequence shown here is derived from an EMBL/GenBank/DDBJ whole genome shotgun (WGS) entry which is preliminary data.</text>
</comment>
<dbReference type="EMBL" id="JAAAID010002235">
    <property type="protein sequence ID" value="KAG0007674.1"/>
    <property type="molecule type" value="Genomic_DNA"/>
</dbReference>
<evidence type="ECO:0000259" key="7">
    <source>
        <dbReference type="PROSITE" id="PS50850"/>
    </source>
</evidence>
<dbReference type="InterPro" id="IPR011701">
    <property type="entry name" value="MFS"/>
</dbReference>
<feature type="transmembrane region" description="Helical" evidence="6">
    <location>
        <begin position="129"/>
        <end position="148"/>
    </location>
</feature>
<name>A0A9P6SVY2_9FUNG</name>
<evidence type="ECO:0000256" key="1">
    <source>
        <dbReference type="ARBA" id="ARBA00004141"/>
    </source>
</evidence>
<keyword evidence="9" id="KW-1185">Reference proteome</keyword>
<dbReference type="SUPFAM" id="SSF103473">
    <property type="entry name" value="MFS general substrate transporter"/>
    <property type="match status" value="1"/>
</dbReference>
<dbReference type="Gene3D" id="1.20.1250.20">
    <property type="entry name" value="MFS general substrate transporter like domains"/>
    <property type="match status" value="1"/>
</dbReference>
<dbReference type="InterPro" id="IPR036259">
    <property type="entry name" value="MFS_trans_sf"/>
</dbReference>
<feature type="region of interest" description="Disordered" evidence="5">
    <location>
        <begin position="294"/>
        <end position="316"/>
    </location>
</feature>
<dbReference type="PANTHER" id="PTHR23507">
    <property type="entry name" value="ZGC:174356"/>
    <property type="match status" value="1"/>
</dbReference>
<feature type="transmembrane region" description="Helical" evidence="6">
    <location>
        <begin position="50"/>
        <end position="72"/>
    </location>
</feature>
<dbReference type="Proteomes" id="UP000703661">
    <property type="component" value="Unassembled WGS sequence"/>
</dbReference>